<organism evidence="1 2">
    <name type="scientific">Macrosiphum euphorbiae</name>
    <name type="common">potato aphid</name>
    <dbReference type="NCBI Taxonomy" id="13131"/>
    <lineage>
        <taxon>Eukaryota</taxon>
        <taxon>Metazoa</taxon>
        <taxon>Ecdysozoa</taxon>
        <taxon>Arthropoda</taxon>
        <taxon>Hexapoda</taxon>
        <taxon>Insecta</taxon>
        <taxon>Pterygota</taxon>
        <taxon>Neoptera</taxon>
        <taxon>Paraneoptera</taxon>
        <taxon>Hemiptera</taxon>
        <taxon>Sternorrhyncha</taxon>
        <taxon>Aphidomorpha</taxon>
        <taxon>Aphidoidea</taxon>
        <taxon>Aphididae</taxon>
        <taxon>Macrosiphini</taxon>
        <taxon>Macrosiphum</taxon>
    </lineage>
</organism>
<name>A0AAV0WMJ2_9HEMI</name>
<dbReference type="EMBL" id="CARXXK010000002">
    <property type="protein sequence ID" value="CAI6357038.1"/>
    <property type="molecule type" value="Genomic_DNA"/>
</dbReference>
<proteinExistence type="predicted"/>
<reference evidence="1 2" key="1">
    <citation type="submission" date="2023-01" db="EMBL/GenBank/DDBJ databases">
        <authorList>
            <person name="Whitehead M."/>
        </authorList>
    </citation>
    <scope>NUCLEOTIDE SEQUENCE [LARGE SCALE GENOMIC DNA]</scope>
</reference>
<protein>
    <submittedName>
        <fullName evidence="1">Uncharacterized protein</fullName>
    </submittedName>
</protein>
<gene>
    <name evidence="1" type="ORF">MEUPH1_LOCUS12710</name>
</gene>
<comment type="caution">
    <text evidence="1">The sequence shown here is derived from an EMBL/GenBank/DDBJ whole genome shotgun (WGS) entry which is preliminary data.</text>
</comment>
<evidence type="ECO:0000313" key="2">
    <source>
        <dbReference type="Proteomes" id="UP001160148"/>
    </source>
</evidence>
<accession>A0AAV0WMJ2</accession>
<dbReference type="AlphaFoldDB" id="A0AAV0WMJ2"/>
<keyword evidence="2" id="KW-1185">Reference proteome</keyword>
<dbReference type="Proteomes" id="UP001160148">
    <property type="component" value="Unassembled WGS sequence"/>
</dbReference>
<sequence>MCVLKTTSVPTYLISTFESLRRSVDYRIKEEARLTRALFATNSSYVNIEKILQEQTMTDLPKMDLSSFIDFDDGLKNDIELMKNLAIINSL</sequence>
<evidence type="ECO:0000313" key="1">
    <source>
        <dbReference type="EMBL" id="CAI6357038.1"/>
    </source>
</evidence>